<dbReference type="InterPro" id="IPR053591">
    <property type="entry name" value="Cytochrome_c"/>
</dbReference>
<dbReference type="NCBIfam" id="NF043011">
    <property type="entry name" value="CytC7_Geobact"/>
    <property type="match status" value="1"/>
</dbReference>
<keyword evidence="4" id="KW-0249">Electron transport</keyword>
<reference evidence="8 9" key="1">
    <citation type="submission" date="2020-12" db="EMBL/GenBank/DDBJ databases">
        <title>Geomonas sp. Red259, isolated from paddy soil.</title>
        <authorList>
            <person name="Xu Z."/>
            <person name="Zhang Z."/>
            <person name="Masuda Y."/>
            <person name="Itoh H."/>
            <person name="Senoo K."/>
        </authorList>
    </citation>
    <scope>NUCLEOTIDE SEQUENCE [LARGE SCALE GENOMIC DNA]</scope>
    <source>
        <strain evidence="8 9">Red259</strain>
    </source>
</reference>
<name>A0ABS0YL67_9BACT</name>
<evidence type="ECO:0000256" key="5">
    <source>
        <dbReference type="ARBA" id="ARBA00023004"/>
    </source>
</evidence>
<dbReference type="Pfam" id="PF14522">
    <property type="entry name" value="Cytochrome_C7"/>
    <property type="match status" value="1"/>
</dbReference>
<feature type="signal peptide" evidence="6">
    <location>
        <begin position="1"/>
        <end position="20"/>
    </location>
</feature>
<protein>
    <submittedName>
        <fullName evidence="8">Cytochrome c3 family protein</fullName>
    </submittedName>
</protein>
<dbReference type="RefSeq" id="WP_199393254.1">
    <property type="nucleotide sequence ID" value="NZ_JAEMHK010000001.1"/>
</dbReference>
<organism evidence="8 9">
    <name type="scientific">Geomonas propionica</name>
    <dbReference type="NCBI Taxonomy" id="2798582"/>
    <lineage>
        <taxon>Bacteria</taxon>
        <taxon>Pseudomonadati</taxon>
        <taxon>Thermodesulfobacteriota</taxon>
        <taxon>Desulfuromonadia</taxon>
        <taxon>Geobacterales</taxon>
        <taxon>Geobacteraceae</taxon>
        <taxon>Geomonas</taxon>
    </lineage>
</organism>
<evidence type="ECO:0000256" key="3">
    <source>
        <dbReference type="ARBA" id="ARBA00022723"/>
    </source>
</evidence>
<keyword evidence="1" id="KW-0813">Transport</keyword>
<dbReference type="Proteomes" id="UP000641025">
    <property type="component" value="Unassembled WGS sequence"/>
</dbReference>
<dbReference type="PRINTS" id="PR00609">
    <property type="entry name" value="CYTOCHROMEC3"/>
</dbReference>
<evidence type="ECO:0000256" key="2">
    <source>
        <dbReference type="ARBA" id="ARBA00022617"/>
    </source>
</evidence>
<evidence type="ECO:0000259" key="7">
    <source>
        <dbReference type="Pfam" id="PF14522"/>
    </source>
</evidence>
<keyword evidence="2" id="KW-0349">Heme</keyword>
<proteinExistence type="predicted"/>
<feature type="chain" id="PRO_5045918828" evidence="6">
    <location>
        <begin position="21"/>
        <end position="90"/>
    </location>
</feature>
<evidence type="ECO:0000256" key="4">
    <source>
        <dbReference type="ARBA" id="ARBA00022982"/>
    </source>
</evidence>
<keyword evidence="6" id="KW-0732">Signal</keyword>
<dbReference type="EMBL" id="JAEMHK010000001">
    <property type="protein sequence ID" value="MBJ6798721.1"/>
    <property type="molecule type" value="Genomic_DNA"/>
</dbReference>
<evidence type="ECO:0000313" key="8">
    <source>
        <dbReference type="EMBL" id="MBJ6798721.1"/>
    </source>
</evidence>
<evidence type="ECO:0000256" key="1">
    <source>
        <dbReference type="ARBA" id="ARBA00022448"/>
    </source>
</evidence>
<dbReference type="InterPro" id="IPR029467">
    <property type="entry name" value="Cyt_c7-like"/>
</dbReference>
<accession>A0ABS0YL67</accession>
<keyword evidence="9" id="KW-1185">Reference proteome</keyword>
<sequence>MKKVIVAAALVVFGAGAAFAADVITLPAKNGNITFNHKKHQEALKDCKVCHEKAPGKIEGFGKDWAHKTCKGCHSEKGAGPTKCSDCHKK</sequence>
<dbReference type="SUPFAM" id="SSF48695">
    <property type="entry name" value="Multiheme cytochromes"/>
    <property type="match status" value="1"/>
</dbReference>
<dbReference type="Gene3D" id="3.90.10.10">
    <property type="entry name" value="Cytochrome C3"/>
    <property type="match status" value="1"/>
</dbReference>
<evidence type="ECO:0000313" key="9">
    <source>
        <dbReference type="Proteomes" id="UP000641025"/>
    </source>
</evidence>
<feature type="domain" description="Cytochrome c7-like" evidence="7">
    <location>
        <begin position="34"/>
        <end position="89"/>
    </location>
</feature>
<evidence type="ECO:0000256" key="6">
    <source>
        <dbReference type="SAM" id="SignalP"/>
    </source>
</evidence>
<comment type="caution">
    <text evidence="8">The sequence shown here is derived from an EMBL/GenBank/DDBJ whole genome shotgun (WGS) entry which is preliminary data.</text>
</comment>
<keyword evidence="5" id="KW-0408">Iron</keyword>
<dbReference type="InterPro" id="IPR036280">
    <property type="entry name" value="Multihaem_cyt_sf"/>
</dbReference>
<gene>
    <name evidence="8" type="ORF">JFN90_01080</name>
</gene>
<dbReference type="CDD" id="cd08168">
    <property type="entry name" value="Cytochrom_C3"/>
    <property type="match status" value="1"/>
</dbReference>
<keyword evidence="3" id="KW-0479">Metal-binding</keyword>
<dbReference type="InterPro" id="IPR002322">
    <property type="entry name" value="Cyt_c_III"/>
</dbReference>